<dbReference type="InterPro" id="IPR036388">
    <property type="entry name" value="WH-like_DNA-bd_sf"/>
</dbReference>
<dbReference type="Pfam" id="PF01047">
    <property type="entry name" value="MarR"/>
    <property type="match status" value="1"/>
</dbReference>
<dbReference type="GO" id="GO:0003700">
    <property type="term" value="F:DNA-binding transcription factor activity"/>
    <property type="evidence" value="ECO:0007669"/>
    <property type="project" value="InterPro"/>
</dbReference>
<evidence type="ECO:0000256" key="3">
    <source>
        <dbReference type="ARBA" id="ARBA00023163"/>
    </source>
</evidence>
<keyword evidence="3" id="KW-0804">Transcription</keyword>
<reference evidence="5 6" key="1">
    <citation type="journal article" date="2014" name="Microbiology">
        <title>Unravelling the complete genome sequence of Advenella mimigardefordensis strain DPN7T and novel insights in the catabolism of the xenobiotic polythioester precursor 3,3'-dithiodipropionate.</title>
        <authorList>
            <person name="Wubbeler J.H."/>
            <person name="Hiessl S."/>
            <person name="Schuldes J."/>
            <person name="Thurmer A."/>
            <person name="Daniel R."/>
            <person name="Steinbuchel A."/>
        </authorList>
    </citation>
    <scope>NUCLEOTIDE SEQUENCE [LARGE SCALE GENOMIC DNA]</scope>
    <source>
        <strain evidence="6">DSM 17166 / LMG 22922 / DPN7</strain>
    </source>
</reference>
<evidence type="ECO:0000313" key="6">
    <source>
        <dbReference type="Proteomes" id="UP000019095"/>
    </source>
</evidence>
<dbReference type="InterPro" id="IPR000835">
    <property type="entry name" value="HTH_MarR-typ"/>
</dbReference>
<dbReference type="PATRIC" id="fig|1247726.3.peg.1460"/>
<sequence>MKLAQKYQALLQDAERRHIPNVDSMRVCFQTLSLATAIDRECADQLAPHGLSEGRFVLLFLLDAAKNGLAPNVLAQQAGVKRATITGLLDGLEREGLIERQLDSHDRRGVLIVLTSKGKQLAKTVVNQHSHWIAGIFGTLSTTEQKQLSTLLDLVAQALPRSNESKP</sequence>
<dbReference type="PANTHER" id="PTHR42756:SF1">
    <property type="entry name" value="TRANSCRIPTIONAL REPRESSOR OF EMRAB OPERON"/>
    <property type="match status" value="1"/>
</dbReference>
<dbReference type="PANTHER" id="PTHR42756">
    <property type="entry name" value="TRANSCRIPTIONAL REGULATOR, MARR"/>
    <property type="match status" value="1"/>
</dbReference>
<name>W0P9L5_ADVMD</name>
<dbReference type="Proteomes" id="UP000019095">
    <property type="component" value="Chromosome"/>
</dbReference>
<dbReference type="eggNOG" id="COG1846">
    <property type="taxonomic scope" value="Bacteria"/>
</dbReference>
<protein>
    <submittedName>
        <fullName evidence="5">Transcriptional regulator, MarR family</fullName>
    </submittedName>
</protein>
<dbReference type="KEGG" id="amim:MIM_c13290"/>
<keyword evidence="1" id="KW-0805">Transcription regulation</keyword>
<evidence type="ECO:0000256" key="2">
    <source>
        <dbReference type="ARBA" id="ARBA00023125"/>
    </source>
</evidence>
<dbReference type="GO" id="GO:0003677">
    <property type="term" value="F:DNA binding"/>
    <property type="evidence" value="ECO:0007669"/>
    <property type="project" value="UniProtKB-KW"/>
</dbReference>
<dbReference type="PROSITE" id="PS50995">
    <property type="entry name" value="HTH_MARR_2"/>
    <property type="match status" value="1"/>
</dbReference>
<dbReference type="InterPro" id="IPR036390">
    <property type="entry name" value="WH_DNA-bd_sf"/>
</dbReference>
<dbReference type="SUPFAM" id="SSF46785">
    <property type="entry name" value="Winged helix' DNA-binding domain"/>
    <property type="match status" value="1"/>
</dbReference>
<keyword evidence="6" id="KW-1185">Reference proteome</keyword>
<dbReference type="OrthoDB" id="9787636at2"/>
<keyword evidence="2" id="KW-0238">DNA-binding</keyword>
<dbReference type="SMART" id="SM00347">
    <property type="entry name" value="HTH_MARR"/>
    <property type="match status" value="1"/>
</dbReference>
<dbReference type="RefSeq" id="WP_025372052.1">
    <property type="nucleotide sequence ID" value="NZ_CP003915.1"/>
</dbReference>
<dbReference type="PRINTS" id="PR00598">
    <property type="entry name" value="HTHMARR"/>
</dbReference>
<dbReference type="AlphaFoldDB" id="W0P9L5"/>
<evidence type="ECO:0000256" key="1">
    <source>
        <dbReference type="ARBA" id="ARBA00023015"/>
    </source>
</evidence>
<organism evidence="5 6">
    <name type="scientific">Advenella mimigardefordensis (strain DSM 17166 / LMG 22922 / DPN7)</name>
    <dbReference type="NCBI Taxonomy" id="1247726"/>
    <lineage>
        <taxon>Bacteria</taxon>
        <taxon>Pseudomonadati</taxon>
        <taxon>Pseudomonadota</taxon>
        <taxon>Betaproteobacteria</taxon>
        <taxon>Burkholderiales</taxon>
        <taxon>Alcaligenaceae</taxon>
    </lineage>
</organism>
<evidence type="ECO:0000313" key="5">
    <source>
        <dbReference type="EMBL" id="AHG63421.1"/>
    </source>
</evidence>
<feature type="domain" description="HTH marR-type" evidence="4">
    <location>
        <begin position="1"/>
        <end position="157"/>
    </location>
</feature>
<dbReference type="InterPro" id="IPR023187">
    <property type="entry name" value="Tscrpt_reg_MarR-type_CS"/>
</dbReference>
<dbReference type="EMBL" id="CP003915">
    <property type="protein sequence ID" value="AHG63421.1"/>
    <property type="molecule type" value="Genomic_DNA"/>
</dbReference>
<dbReference type="HOGENOM" id="CLU_083287_27_3_4"/>
<dbReference type="PROSITE" id="PS01117">
    <property type="entry name" value="HTH_MARR_1"/>
    <property type="match status" value="1"/>
</dbReference>
<proteinExistence type="predicted"/>
<dbReference type="Gene3D" id="1.10.10.10">
    <property type="entry name" value="Winged helix-like DNA-binding domain superfamily/Winged helix DNA-binding domain"/>
    <property type="match status" value="1"/>
</dbReference>
<gene>
    <name evidence="5" type="ORF">MIM_c13290</name>
</gene>
<evidence type="ECO:0000259" key="4">
    <source>
        <dbReference type="PROSITE" id="PS50995"/>
    </source>
</evidence>
<accession>W0P9L5</accession>